<name>A0A232EID6_9HYME</name>
<organism evidence="1 2">
    <name type="scientific">Trichomalopsis sarcophagae</name>
    <dbReference type="NCBI Taxonomy" id="543379"/>
    <lineage>
        <taxon>Eukaryota</taxon>
        <taxon>Metazoa</taxon>
        <taxon>Ecdysozoa</taxon>
        <taxon>Arthropoda</taxon>
        <taxon>Hexapoda</taxon>
        <taxon>Insecta</taxon>
        <taxon>Pterygota</taxon>
        <taxon>Neoptera</taxon>
        <taxon>Endopterygota</taxon>
        <taxon>Hymenoptera</taxon>
        <taxon>Apocrita</taxon>
        <taxon>Proctotrupomorpha</taxon>
        <taxon>Chalcidoidea</taxon>
        <taxon>Pteromalidae</taxon>
        <taxon>Pteromalinae</taxon>
        <taxon>Trichomalopsis</taxon>
    </lineage>
</organism>
<dbReference type="Proteomes" id="UP000215335">
    <property type="component" value="Unassembled WGS sequence"/>
</dbReference>
<dbReference type="EMBL" id="NNAY01004257">
    <property type="protein sequence ID" value="OXU18137.1"/>
    <property type="molecule type" value="Genomic_DNA"/>
</dbReference>
<proteinExistence type="predicted"/>
<evidence type="ECO:0000313" key="2">
    <source>
        <dbReference type="Proteomes" id="UP000215335"/>
    </source>
</evidence>
<reference evidence="1 2" key="1">
    <citation type="journal article" date="2017" name="Curr. Biol.">
        <title>The Evolution of Venom by Co-option of Single-Copy Genes.</title>
        <authorList>
            <person name="Martinson E.O."/>
            <person name="Mrinalini"/>
            <person name="Kelkar Y.D."/>
            <person name="Chang C.H."/>
            <person name="Werren J.H."/>
        </authorList>
    </citation>
    <scope>NUCLEOTIDE SEQUENCE [LARGE SCALE GENOMIC DNA]</scope>
    <source>
        <strain evidence="1 2">Alberta</strain>
        <tissue evidence="1">Whole body</tissue>
    </source>
</reference>
<keyword evidence="2" id="KW-1185">Reference proteome</keyword>
<gene>
    <name evidence="1" type="ORF">TSAR_011642</name>
</gene>
<accession>A0A232EID6</accession>
<evidence type="ECO:0000313" key="1">
    <source>
        <dbReference type="EMBL" id="OXU18137.1"/>
    </source>
</evidence>
<dbReference type="AlphaFoldDB" id="A0A232EID6"/>
<comment type="caution">
    <text evidence="1">The sequence shown here is derived from an EMBL/GenBank/DDBJ whole genome shotgun (WGS) entry which is preliminary data.</text>
</comment>
<sequence length="94" mass="10641">MRKVSSMLKVTNDEVCTSHQNSLPSQFSLNNLGSAMHPEPYGFGGKNTADMNSTFICRMMNFDLEYGYLAARGGFRLERHFLFYGGRLASMMQE</sequence>
<protein>
    <submittedName>
        <fullName evidence="1">Uncharacterized protein</fullName>
    </submittedName>
</protein>